<dbReference type="FunFam" id="2.70.70.10:FF:000001">
    <property type="entry name" value="PTS system glucose-specific IIA component"/>
    <property type="match status" value="1"/>
</dbReference>
<keyword evidence="2" id="KW-0813">Transport</keyword>
<evidence type="ECO:0000256" key="4">
    <source>
        <dbReference type="ARBA" id="ARBA00022679"/>
    </source>
</evidence>
<proteinExistence type="predicted"/>
<evidence type="ECO:0000256" key="7">
    <source>
        <dbReference type="ARBA" id="ARBA00039163"/>
    </source>
</evidence>
<comment type="subcellular location">
    <subcellularLocation>
        <location evidence="1">Cytoplasm</location>
    </subcellularLocation>
</comment>
<dbReference type="PROSITE" id="PS51093">
    <property type="entry name" value="PTS_EIIA_TYPE_1"/>
    <property type="match status" value="1"/>
</dbReference>
<evidence type="ECO:0000256" key="6">
    <source>
        <dbReference type="ARBA" id="ARBA00022777"/>
    </source>
</evidence>
<evidence type="ECO:0000256" key="2">
    <source>
        <dbReference type="ARBA" id="ARBA00022448"/>
    </source>
</evidence>
<dbReference type="Proteomes" id="UP000250086">
    <property type="component" value="Unassembled WGS sequence"/>
</dbReference>
<dbReference type="PROSITE" id="PS00371">
    <property type="entry name" value="PTS_EIIA_TYPE_1_HIS"/>
    <property type="match status" value="1"/>
</dbReference>
<accession>A0A2X0WYG2</accession>
<name>A0A2X0WYG2_9GAMM</name>
<dbReference type="RefSeq" id="WP_113744630.1">
    <property type="nucleotide sequence ID" value="NZ_UAPV01000001.1"/>
</dbReference>
<keyword evidence="4 12" id="KW-0808">Transferase</keyword>
<dbReference type="PANTHER" id="PTHR45008">
    <property type="entry name" value="PTS SYSTEM GLUCOSE-SPECIFIC EIIA COMPONENT"/>
    <property type="match status" value="1"/>
</dbReference>
<evidence type="ECO:0000313" key="13">
    <source>
        <dbReference type="Proteomes" id="UP000250086"/>
    </source>
</evidence>
<dbReference type="GO" id="GO:0009401">
    <property type="term" value="P:phosphoenolpyruvate-dependent sugar phosphotransferase system"/>
    <property type="evidence" value="ECO:0007669"/>
    <property type="project" value="UniProtKB-KW"/>
</dbReference>
<evidence type="ECO:0000256" key="5">
    <source>
        <dbReference type="ARBA" id="ARBA00022683"/>
    </source>
</evidence>
<dbReference type="InterPro" id="IPR050890">
    <property type="entry name" value="PTS_EIIA_component"/>
</dbReference>
<keyword evidence="13" id="KW-1185">Reference proteome</keyword>
<dbReference type="InterPro" id="IPR001127">
    <property type="entry name" value="PTS_EIIA_1_perm"/>
</dbReference>
<dbReference type="EMBL" id="UAPV01000001">
    <property type="protein sequence ID" value="SPT70571.1"/>
    <property type="molecule type" value="Genomic_DNA"/>
</dbReference>
<sequence>MGFFDKLFNKDKQETNSEITLYSPVTGKVVAAAEIPDPTFADNILGPCVGIKPSEGVVYAPCDGKIEQIFRTAHAVTVVSKEGPEILIHVGINTVDLKGEGFQALVEEGAEVTVGTPLIKFDISLIESKGFNTVVPVVICNPTDFGDIRFNGVGPVAAKDALGSIARK</sequence>
<dbReference type="SUPFAM" id="SSF51261">
    <property type="entry name" value="Duplicated hybrid motif"/>
    <property type="match status" value="1"/>
</dbReference>
<dbReference type="Pfam" id="PF00358">
    <property type="entry name" value="PTS_EIIA_1"/>
    <property type="match status" value="1"/>
</dbReference>
<keyword evidence="3" id="KW-0762">Sugar transport</keyword>
<evidence type="ECO:0000259" key="11">
    <source>
        <dbReference type="PROSITE" id="PS51093"/>
    </source>
</evidence>
<keyword evidence="5" id="KW-0598">Phosphotransferase system</keyword>
<dbReference type="AlphaFoldDB" id="A0A2X0WYG2"/>
<dbReference type="InterPro" id="IPR011055">
    <property type="entry name" value="Dup_hybrid_motif"/>
</dbReference>
<dbReference type="NCBIfam" id="TIGR00830">
    <property type="entry name" value="PTBA"/>
    <property type="match status" value="1"/>
</dbReference>
<dbReference type="GO" id="GO:0016301">
    <property type="term" value="F:kinase activity"/>
    <property type="evidence" value="ECO:0007669"/>
    <property type="project" value="UniProtKB-KW"/>
</dbReference>
<feature type="domain" description="PTS EIIA type-1" evidence="11">
    <location>
        <begin position="37"/>
        <end position="141"/>
    </location>
</feature>
<keyword evidence="6" id="KW-0418">Kinase</keyword>
<organism evidence="12 13">
    <name type="scientific">Anaerobiospirillum thomasii</name>
    <dbReference type="NCBI Taxonomy" id="179995"/>
    <lineage>
        <taxon>Bacteria</taxon>
        <taxon>Pseudomonadati</taxon>
        <taxon>Pseudomonadota</taxon>
        <taxon>Gammaproteobacteria</taxon>
        <taxon>Aeromonadales</taxon>
        <taxon>Succinivibrionaceae</taxon>
        <taxon>Anaerobiospirillum</taxon>
    </lineage>
</organism>
<evidence type="ECO:0000256" key="8">
    <source>
        <dbReference type="ARBA" id="ARBA00042296"/>
    </source>
</evidence>
<evidence type="ECO:0000256" key="3">
    <source>
        <dbReference type="ARBA" id="ARBA00022597"/>
    </source>
</evidence>
<evidence type="ECO:0000313" key="12">
    <source>
        <dbReference type="EMBL" id="SPT70571.1"/>
    </source>
</evidence>
<protein>
    <recommendedName>
        <fullName evidence="7">PTS system glucose-specific EIIA component</fullName>
    </recommendedName>
    <alternativeName>
        <fullName evidence="10">EIIA-Glc</fullName>
    </alternativeName>
    <alternativeName>
        <fullName evidence="9">EIII-Glc</fullName>
    </alternativeName>
    <alternativeName>
        <fullName evidence="8">Glucose-specific phosphotransferase enzyme IIA component</fullName>
    </alternativeName>
</protein>
<evidence type="ECO:0000256" key="9">
    <source>
        <dbReference type="ARBA" id="ARBA00042526"/>
    </source>
</evidence>
<gene>
    <name evidence="12" type="primary">crr_3</name>
    <name evidence="12" type="ORF">NCTC13093_01987</name>
</gene>
<dbReference type="PANTHER" id="PTHR45008:SF1">
    <property type="entry name" value="PTS SYSTEM GLUCOSE-SPECIFIC EIIA COMPONENT"/>
    <property type="match status" value="1"/>
</dbReference>
<evidence type="ECO:0000256" key="1">
    <source>
        <dbReference type="ARBA" id="ARBA00004496"/>
    </source>
</evidence>
<reference evidence="12 13" key="1">
    <citation type="submission" date="2018-06" db="EMBL/GenBank/DDBJ databases">
        <authorList>
            <consortium name="Pathogen Informatics"/>
            <person name="Doyle S."/>
        </authorList>
    </citation>
    <scope>NUCLEOTIDE SEQUENCE [LARGE SCALE GENOMIC DNA]</scope>
    <source>
        <strain evidence="12 13">NCTC13093</strain>
    </source>
</reference>
<dbReference type="GO" id="GO:0005737">
    <property type="term" value="C:cytoplasm"/>
    <property type="evidence" value="ECO:0007669"/>
    <property type="project" value="UniProtKB-SubCell"/>
</dbReference>
<dbReference type="Gene3D" id="2.70.70.10">
    <property type="entry name" value="Glucose Permease (Domain IIA)"/>
    <property type="match status" value="1"/>
</dbReference>
<evidence type="ECO:0000256" key="10">
    <source>
        <dbReference type="ARBA" id="ARBA00042873"/>
    </source>
</evidence>